<reference evidence="1 2" key="1">
    <citation type="submission" date="2016-06" db="EMBL/GenBank/DDBJ databases">
        <title>Draft genome of Moraxella lacunata CCUG 57757A.</title>
        <authorList>
            <person name="Salva-Serra F."/>
            <person name="Engstrom-Jakobsson H."/>
            <person name="Thorell K."/>
            <person name="Gonzales-Siles L."/>
            <person name="Karlsson R."/>
            <person name="Boulund F."/>
            <person name="Engstrand L."/>
            <person name="Kristiansson E."/>
            <person name="Moore E."/>
        </authorList>
    </citation>
    <scope>NUCLEOTIDE SEQUENCE [LARGE SCALE GENOMIC DNA]</scope>
    <source>
        <strain evidence="1 2">CCUG 57757A</strain>
    </source>
</reference>
<protein>
    <submittedName>
        <fullName evidence="1">Uncharacterized protein</fullName>
    </submittedName>
</protein>
<organism evidence="1 2">
    <name type="scientific">Moraxella lacunata</name>
    <dbReference type="NCBI Taxonomy" id="477"/>
    <lineage>
        <taxon>Bacteria</taxon>
        <taxon>Pseudomonadati</taxon>
        <taxon>Pseudomonadota</taxon>
        <taxon>Gammaproteobacteria</taxon>
        <taxon>Moraxellales</taxon>
        <taxon>Moraxellaceae</taxon>
        <taxon>Moraxella</taxon>
    </lineage>
</organism>
<evidence type="ECO:0000313" key="2">
    <source>
        <dbReference type="Proteomes" id="UP000092607"/>
    </source>
</evidence>
<comment type="caution">
    <text evidence="1">The sequence shown here is derived from an EMBL/GenBank/DDBJ whole genome shotgun (WGS) entry which is preliminary data.</text>
</comment>
<sequence>MGVIAHFFCVFDLCFKVKKPLYKSANFPLYIKSPIKVGLFTKTYKPCYQSYTADFLATF</sequence>
<dbReference type="Proteomes" id="UP000092607">
    <property type="component" value="Unassembled WGS sequence"/>
</dbReference>
<gene>
    <name evidence="1" type="ORF">A9309_01510</name>
</gene>
<dbReference type="AlphaFoldDB" id="A0A1B8Q7Y9"/>
<dbReference type="EMBL" id="LZMS01000013">
    <property type="protein sequence ID" value="OBX66409.1"/>
    <property type="molecule type" value="Genomic_DNA"/>
</dbReference>
<evidence type="ECO:0000313" key="1">
    <source>
        <dbReference type="EMBL" id="OBX66409.1"/>
    </source>
</evidence>
<accession>A0A1B8Q7Y9</accession>
<proteinExistence type="predicted"/>
<name>A0A1B8Q7Y9_MORLA</name>